<dbReference type="Proteomes" id="UP001497480">
    <property type="component" value="Unassembled WGS sequence"/>
</dbReference>
<dbReference type="InterPro" id="IPR016140">
    <property type="entry name" value="Bifunc_inhib/LTP/seed_store"/>
</dbReference>
<evidence type="ECO:0000256" key="3">
    <source>
        <dbReference type="SAM" id="SignalP"/>
    </source>
</evidence>
<dbReference type="EMBL" id="CAXHTB010000013">
    <property type="protein sequence ID" value="CAL0317880.1"/>
    <property type="molecule type" value="Genomic_DNA"/>
</dbReference>
<gene>
    <name evidence="5" type="ORF">LLUT_LOCUS18940</name>
</gene>
<comment type="caution">
    <text evidence="5">The sequence shown here is derived from an EMBL/GenBank/DDBJ whole genome shotgun (WGS) entry which is preliminary data.</text>
</comment>
<dbReference type="InterPro" id="IPR036312">
    <property type="entry name" value="Bifun_inhib/LTP/seed_sf"/>
</dbReference>
<feature type="signal peptide" evidence="3">
    <location>
        <begin position="1"/>
        <end position="22"/>
    </location>
</feature>
<keyword evidence="2" id="KW-0812">Transmembrane</keyword>
<sequence length="215" mass="22691">MTKFFTIFACLLLACSFSTCHASFSRSWLLSNDHNKSKSIPSSAPASAPASVPDCDSTIDDVMSCISFLYSDDGSKPNEVCCFGFIAVATTNMRCLCAIINSDEFKPQRSKAITIPSRCGIKSPLEFQVSRPAPPKASSGNHASYPNLEPIKSPVSSPSVPSVTPVPSETPAAPSPSVESTAPAPAPKKALAAPAAYPISISLIAISSIFFVYFF</sequence>
<keyword evidence="2" id="KW-1133">Transmembrane helix</keyword>
<name>A0AAV1X818_LUPLU</name>
<proteinExistence type="predicted"/>
<keyword evidence="2" id="KW-0472">Membrane</keyword>
<evidence type="ECO:0000256" key="1">
    <source>
        <dbReference type="SAM" id="MobiDB-lite"/>
    </source>
</evidence>
<dbReference type="AlphaFoldDB" id="A0AAV1X818"/>
<reference evidence="5 6" key="1">
    <citation type="submission" date="2024-03" db="EMBL/GenBank/DDBJ databases">
        <authorList>
            <person name="Martinez-Hernandez J."/>
        </authorList>
    </citation>
    <scope>NUCLEOTIDE SEQUENCE [LARGE SCALE GENOMIC DNA]</scope>
</reference>
<dbReference type="CDD" id="cd00010">
    <property type="entry name" value="AAI_LTSS"/>
    <property type="match status" value="1"/>
</dbReference>
<protein>
    <recommendedName>
        <fullName evidence="4">Bifunctional inhibitor/plant lipid transfer protein/seed storage helical domain-containing protein</fullName>
    </recommendedName>
</protein>
<feature type="transmembrane region" description="Helical" evidence="2">
    <location>
        <begin position="195"/>
        <end position="214"/>
    </location>
</feature>
<evidence type="ECO:0000313" key="5">
    <source>
        <dbReference type="EMBL" id="CAL0317880.1"/>
    </source>
</evidence>
<feature type="chain" id="PRO_5043494663" description="Bifunctional inhibitor/plant lipid transfer protein/seed storage helical domain-containing protein" evidence="3">
    <location>
        <begin position="23"/>
        <end position="215"/>
    </location>
</feature>
<evidence type="ECO:0000256" key="2">
    <source>
        <dbReference type="SAM" id="Phobius"/>
    </source>
</evidence>
<evidence type="ECO:0000313" key="6">
    <source>
        <dbReference type="Proteomes" id="UP001497480"/>
    </source>
</evidence>
<evidence type="ECO:0000259" key="4">
    <source>
        <dbReference type="Pfam" id="PF14368"/>
    </source>
</evidence>
<feature type="compositionally biased region" description="Low complexity" evidence="1">
    <location>
        <begin position="153"/>
        <end position="171"/>
    </location>
</feature>
<dbReference type="Gene3D" id="1.10.110.10">
    <property type="entry name" value="Plant lipid-transfer and hydrophobic proteins"/>
    <property type="match status" value="1"/>
</dbReference>
<keyword evidence="6" id="KW-1185">Reference proteome</keyword>
<feature type="domain" description="Bifunctional inhibitor/plant lipid transfer protein/seed storage helical" evidence="4">
    <location>
        <begin position="42"/>
        <end position="125"/>
    </location>
</feature>
<accession>A0AAV1X818</accession>
<feature type="region of interest" description="Disordered" evidence="1">
    <location>
        <begin position="153"/>
        <end position="184"/>
    </location>
</feature>
<keyword evidence="3" id="KW-0732">Signal</keyword>
<dbReference type="SUPFAM" id="SSF47699">
    <property type="entry name" value="Bifunctional inhibitor/lipid-transfer protein/seed storage 2S albumin"/>
    <property type="match status" value="1"/>
</dbReference>
<dbReference type="Pfam" id="PF14368">
    <property type="entry name" value="LTP_2"/>
    <property type="match status" value="1"/>
</dbReference>
<organism evidence="5 6">
    <name type="scientific">Lupinus luteus</name>
    <name type="common">European yellow lupine</name>
    <dbReference type="NCBI Taxonomy" id="3873"/>
    <lineage>
        <taxon>Eukaryota</taxon>
        <taxon>Viridiplantae</taxon>
        <taxon>Streptophyta</taxon>
        <taxon>Embryophyta</taxon>
        <taxon>Tracheophyta</taxon>
        <taxon>Spermatophyta</taxon>
        <taxon>Magnoliopsida</taxon>
        <taxon>eudicotyledons</taxon>
        <taxon>Gunneridae</taxon>
        <taxon>Pentapetalae</taxon>
        <taxon>rosids</taxon>
        <taxon>fabids</taxon>
        <taxon>Fabales</taxon>
        <taxon>Fabaceae</taxon>
        <taxon>Papilionoideae</taxon>
        <taxon>50 kb inversion clade</taxon>
        <taxon>genistoids sensu lato</taxon>
        <taxon>core genistoids</taxon>
        <taxon>Genisteae</taxon>
        <taxon>Lupinus</taxon>
    </lineage>
</organism>
<dbReference type="PROSITE" id="PS51257">
    <property type="entry name" value="PROKAR_LIPOPROTEIN"/>
    <property type="match status" value="1"/>
</dbReference>